<keyword evidence="2 8" id="KW-1003">Cell membrane</keyword>
<evidence type="ECO:0000256" key="2">
    <source>
        <dbReference type="ARBA" id="ARBA00022475"/>
    </source>
</evidence>
<keyword evidence="7 8" id="KW-0131">Cell cycle</keyword>
<keyword evidence="6 8" id="KW-0472">Membrane</keyword>
<evidence type="ECO:0000256" key="1">
    <source>
        <dbReference type="ARBA" id="ARBA00004401"/>
    </source>
</evidence>
<dbReference type="NCBIfam" id="TIGR02209">
    <property type="entry name" value="ftsL_broad"/>
    <property type="match status" value="1"/>
</dbReference>
<dbReference type="AlphaFoldDB" id="A0A2R5FCR8"/>
<evidence type="ECO:0000256" key="6">
    <source>
        <dbReference type="ARBA" id="ARBA00023136"/>
    </source>
</evidence>
<comment type="caution">
    <text evidence="10">The sequence shown here is derived from an EMBL/GenBank/DDBJ whole genome shotgun (WGS) entry which is preliminary data.</text>
</comment>
<evidence type="ECO:0000313" key="10">
    <source>
        <dbReference type="EMBL" id="GBG15358.1"/>
    </source>
</evidence>
<dbReference type="InterPro" id="IPR011922">
    <property type="entry name" value="Cell_div_FtsL"/>
</dbReference>
<reference evidence="10 11" key="1">
    <citation type="journal article" date="2018" name="Environ. Microbiol.">
        <title>Isolation and genomic characterization of Novimethylophilus kurashikiensis gen. nov. sp. nov., a new lanthanide-dependent methylotrophic species of Methylophilaceae.</title>
        <authorList>
            <person name="Lv H."/>
            <person name="Sahin N."/>
            <person name="Tani A."/>
        </authorList>
    </citation>
    <scope>NUCLEOTIDE SEQUENCE [LARGE SCALE GENOMIC DNA]</scope>
    <source>
        <strain evidence="10 11">La2-4</strain>
    </source>
</reference>
<dbReference type="OrthoDB" id="9153760at2"/>
<accession>A0A2R5FCR8</accession>
<evidence type="ECO:0000313" key="11">
    <source>
        <dbReference type="Proteomes" id="UP000245081"/>
    </source>
</evidence>
<dbReference type="Proteomes" id="UP000245081">
    <property type="component" value="Unassembled WGS sequence"/>
</dbReference>
<dbReference type="RefSeq" id="WP_109016510.1">
    <property type="nucleotide sequence ID" value="NZ_BDOQ01000018.1"/>
</dbReference>
<evidence type="ECO:0000256" key="8">
    <source>
        <dbReference type="HAMAP-Rule" id="MF_00910"/>
    </source>
</evidence>
<evidence type="ECO:0000256" key="4">
    <source>
        <dbReference type="ARBA" id="ARBA00022692"/>
    </source>
</evidence>
<keyword evidence="4 8" id="KW-0812">Transmembrane</keyword>
<evidence type="ECO:0000256" key="9">
    <source>
        <dbReference type="NCBIfam" id="TIGR02209"/>
    </source>
</evidence>
<dbReference type="Pfam" id="PF04999">
    <property type="entry name" value="FtsL"/>
    <property type="match status" value="1"/>
</dbReference>
<organism evidence="10 11">
    <name type="scientific">Novimethylophilus kurashikiensis</name>
    <dbReference type="NCBI Taxonomy" id="1825523"/>
    <lineage>
        <taxon>Bacteria</taxon>
        <taxon>Pseudomonadati</taxon>
        <taxon>Pseudomonadota</taxon>
        <taxon>Betaproteobacteria</taxon>
        <taxon>Nitrosomonadales</taxon>
        <taxon>Methylophilaceae</taxon>
        <taxon>Novimethylophilus</taxon>
    </lineage>
</organism>
<dbReference type="PANTHER" id="PTHR37479">
    <property type="entry name" value="CELL DIVISION PROTEIN FTSL"/>
    <property type="match status" value="1"/>
</dbReference>
<evidence type="ECO:0000256" key="5">
    <source>
        <dbReference type="ARBA" id="ARBA00022989"/>
    </source>
</evidence>
<dbReference type="PANTHER" id="PTHR37479:SF1">
    <property type="entry name" value="CELL DIVISION PROTEIN FTSL"/>
    <property type="match status" value="1"/>
</dbReference>
<dbReference type="GO" id="GO:0032153">
    <property type="term" value="C:cell division site"/>
    <property type="evidence" value="ECO:0007669"/>
    <property type="project" value="UniProtKB-UniRule"/>
</dbReference>
<dbReference type="GO" id="GO:0043093">
    <property type="term" value="P:FtsZ-dependent cytokinesis"/>
    <property type="evidence" value="ECO:0007669"/>
    <property type="project" value="UniProtKB-UniRule"/>
</dbReference>
<keyword evidence="5 8" id="KW-1133">Transmembrane helix</keyword>
<keyword evidence="11" id="KW-1185">Reference proteome</keyword>
<comment type="similarity">
    <text evidence="8">Belongs to the FtsL family.</text>
</comment>
<dbReference type="EMBL" id="BDOQ01000018">
    <property type="protein sequence ID" value="GBG15358.1"/>
    <property type="molecule type" value="Genomic_DNA"/>
</dbReference>
<keyword evidence="8" id="KW-0997">Cell inner membrane</keyword>
<comment type="function">
    <text evidence="8">Essential cell division protein. May link together the upstream cell division proteins, which are predominantly cytoplasmic, with the downstream cell division proteins, which are predominantly periplasmic.</text>
</comment>
<evidence type="ECO:0000256" key="7">
    <source>
        <dbReference type="ARBA" id="ARBA00023306"/>
    </source>
</evidence>
<dbReference type="GO" id="GO:0005886">
    <property type="term" value="C:plasma membrane"/>
    <property type="evidence" value="ECO:0007669"/>
    <property type="project" value="UniProtKB-SubCell"/>
</dbReference>
<gene>
    <name evidence="8 10" type="primary">ftsL</name>
    <name evidence="10" type="ORF">NMK_2963</name>
</gene>
<comment type="subunit">
    <text evidence="8">Part of a complex composed of FtsB, FtsL and FtsQ.</text>
</comment>
<evidence type="ECO:0000256" key="3">
    <source>
        <dbReference type="ARBA" id="ARBA00022618"/>
    </source>
</evidence>
<sequence>MTRLNLILFAIAICSALGIVSTQHRARKLYIELQQLQDMSRQYDIEWGQLQLEQSTWAMHSRIEQIATGHLHMQVPEVARIQIVPPEGVH</sequence>
<dbReference type="HAMAP" id="MF_00910">
    <property type="entry name" value="FtsL"/>
    <property type="match status" value="1"/>
</dbReference>
<proteinExistence type="inferred from homology"/>
<keyword evidence="3 8" id="KW-0132">Cell division</keyword>
<protein>
    <recommendedName>
        <fullName evidence="8 9">Cell division protein FtsL</fullName>
    </recommendedName>
</protein>
<name>A0A2R5FCR8_9PROT</name>
<comment type="subcellular location">
    <subcellularLocation>
        <location evidence="8">Cell inner membrane</location>
        <topology evidence="8">Single-pass type II membrane protein</topology>
    </subcellularLocation>
    <subcellularLocation>
        <location evidence="1">Cell membrane</location>
        <topology evidence="1">Single-pass type II membrane protein</topology>
    </subcellularLocation>
    <text evidence="8">Localizes to the division septum where it forms a ring structure.</text>
</comment>